<dbReference type="AlphaFoldDB" id="A0A6G9AL91"/>
<sequence length="226" mass="25221">MHTSVNQSFRAFNEPFEGVVRFMYLDILGLVTVGVGNLIDPISAALSLPFQYKNKPGIKTPGAPAATNVIEAEWKLLKGKQELAKLGHRACEKFTNLELSDDSINKLIQNRLQQNESFLKRQKPFKNFDNWPADAQMGILSMAWAMGPGNLHKWTLFAGACERMDFDVAADNCRIREAGNPGVIPRNKANIHLFQNAAAVLAGEADGFYQISTLYYPVWAMKPMVF</sequence>
<evidence type="ECO:0000256" key="2">
    <source>
        <dbReference type="ARBA" id="ARBA00022638"/>
    </source>
</evidence>
<dbReference type="InterPro" id="IPR023347">
    <property type="entry name" value="Lysozyme_dom_sf"/>
</dbReference>
<evidence type="ECO:0008006" key="5">
    <source>
        <dbReference type="Google" id="ProtNLM"/>
    </source>
</evidence>
<evidence type="ECO:0000256" key="1">
    <source>
        <dbReference type="ARBA" id="ARBA00022529"/>
    </source>
</evidence>
<protein>
    <recommendedName>
        <fullName evidence="5">Lysozyme</fullName>
    </recommendedName>
</protein>
<name>A0A6G9AL91_9BACT</name>
<proteinExistence type="predicted"/>
<dbReference type="EMBL" id="CP050063">
    <property type="protein sequence ID" value="QIP13096.1"/>
    <property type="molecule type" value="Genomic_DNA"/>
</dbReference>
<accession>A0A6G9AL91</accession>
<dbReference type="SUPFAM" id="SSF53955">
    <property type="entry name" value="Lysozyme-like"/>
    <property type="match status" value="1"/>
</dbReference>
<dbReference type="GO" id="GO:0042742">
    <property type="term" value="P:defense response to bacterium"/>
    <property type="evidence" value="ECO:0007669"/>
    <property type="project" value="UniProtKB-KW"/>
</dbReference>
<keyword evidence="1" id="KW-0929">Antimicrobial</keyword>
<keyword evidence="2" id="KW-0081">Bacteriolytic enzyme</keyword>
<reference evidence="3 4" key="1">
    <citation type="submission" date="2020-03" db="EMBL/GenBank/DDBJ databases">
        <authorList>
            <person name="Kim M.K."/>
        </authorList>
    </citation>
    <scope>NUCLEOTIDE SEQUENCE [LARGE SCALE GENOMIC DNA]</scope>
    <source>
        <strain evidence="3 4">BT328</strain>
    </source>
</reference>
<dbReference type="GO" id="GO:0031640">
    <property type="term" value="P:killing of cells of another organism"/>
    <property type="evidence" value="ECO:0007669"/>
    <property type="project" value="UniProtKB-KW"/>
</dbReference>
<gene>
    <name evidence="3" type="ORF">G8759_10895</name>
</gene>
<dbReference type="KEGG" id="spib:G8759_10895"/>
<dbReference type="Proteomes" id="UP000501802">
    <property type="component" value="Chromosome"/>
</dbReference>
<dbReference type="Gene3D" id="1.10.530.40">
    <property type="match status" value="1"/>
</dbReference>
<dbReference type="InterPro" id="IPR023346">
    <property type="entry name" value="Lysozyme-like_dom_sf"/>
</dbReference>
<evidence type="ECO:0000313" key="4">
    <source>
        <dbReference type="Proteomes" id="UP000501802"/>
    </source>
</evidence>
<keyword evidence="4" id="KW-1185">Reference proteome</keyword>
<dbReference type="GO" id="GO:0003796">
    <property type="term" value="F:lysozyme activity"/>
    <property type="evidence" value="ECO:0007669"/>
    <property type="project" value="InterPro"/>
</dbReference>
<dbReference type="RefSeq" id="WP_167207844.1">
    <property type="nucleotide sequence ID" value="NZ_CP050063.1"/>
</dbReference>
<evidence type="ECO:0000313" key="3">
    <source>
        <dbReference type="EMBL" id="QIP13096.1"/>
    </source>
</evidence>
<organism evidence="3 4">
    <name type="scientific">Spirosoma aureum</name>
    <dbReference type="NCBI Taxonomy" id="2692134"/>
    <lineage>
        <taxon>Bacteria</taxon>
        <taxon>Pseudomonadati</taxon>
        <taxon>Bacteroidota</taxon>
        <taxon>Cytophagia</taxon>
        <taxon>Cytophagales</taxon>
        <taxon>Cytophagaceae</taxon>
        <taxon>Spirosoma</taxon>
    </lineage>
</organism>